<keyword evidence="3" id="KW-1185">Reference proteome</keyword>
<reference evidence="2 3" key="1">
    <citation type="submission" date="2017-02" db="EMBL/GenBank/DDBJ databases">
        <title>Vagococcus cremeus sp. nov., isolated from the small intestine of a marten, Martes flavigula.</title>
        <authorList>
            <person name="Tak E.J."/>
            <person name="Bae J.-W."/>
        </authorList>
    </citation>
    <scope>NUCLEOTIDE SEQUENCE [LARGE SCALE GENOMIC DNA]</scope>
    <source>
        <strain evidence="2 3">D7T301</strain>
    </source>
</reference>
<evidence type="ECO:0000313" key="2">
    <source>
        <dbReference type="EMBL" id="OPF87268.1"/>
    </source>
</evidence>
<gene>
    <name evidence="2" type="ORF">BW731_03085</name>
</gene>
<evidence type="ECO:0008006" key="4">
    <source>
        <dbReference type="Google" id="ProtNLM"/>
    </source>
</evidence>
<dbReference type="RefSeq" id="WP_079345623.1">
    <property type="nucleotide sequence ID" value="NZ_MVAB01000001.1"/>
</dbReference>
<organism evidence="2 3">
    <name type="scientific">Vagococcus martis</name>
    <dbReference type="NCBI Taxonomy" id="1768210"/>
    <lineage>
        <taxon>Bacteria</taxon>
        <taxon>Bacillati</taxon>
        <taxon>Bacillota</taxon>
        <taxon>Bacilli</taxon>
        <taxon>Lactobacillales</taxon>
        <taxon>Enterococcaceae</taxon>
        <taxon>Vagococcus</taxon>
    </lineage>
</organism>
<sequence>MELKKRKIPDTTKRWLSFIARSVLYAAIILVLIYLYQYSHVGGGSFIYNQF</sequence>
<evidence type="ECO:0000256" key="1">
    <source>
        <dbReference type="SAM" id="Phobius"/>
    </source>
</evidence>
<dbReference type="Pfam" id="PF12459">
    <property type="entry name" value="DltX"/>
    <property type="match status" value="1"/>
</dbReference>
<dbReference type="AlphaFoldDB" id="A0A1V4DFJ7"/>
<keyword evidence="1" id="KW-0472">Membrane</keyword>
<evidence type="ECO:0000313" key="3">
    <source>
        <dbReference type="Proteomes" id="UP000189970"/>
    </source>
</evidence>
<protein>
    <recommendedName>
        <fullName evidence="4">D-alanyl-lipoteichoic acid biosynthesis protein</fullName>
    </recommendedName>
</protein>
<keyword evidence="1" id="KW-1133">Transmembrane helix</keyword>
<keyword evidence="1" id="KW-0812">Transmembrane</keyword>
<name>A0A1V4DFJ7_9ENTE</name>
<proteinExistence type="predicted"/>
<accession>A0A1V4DFJ7</accession>
<dbReference type="Proteomes" id="UP000189970">
    <property type="component" value="Unassembled WGS sequence"/>
</dbReference>
<dbReference type="InterPro" id="IPR021008">
    <property type="entry name" value="DltX"/>
</dbReference>
<dbReference type="EMBL" id="MVAB01000001">
    <property type="protein sequence ID" value="OPF87268.1"/>
    <property type="molecule type" value="Genomic_DNA"/>
</dbReference>
<feature type="transmembrane region" description="Helical" evidence="1">
    <location>
        <begin position="15"/>
        <end position="36"/>
    </location>
</feature>
<comment type="caution">
    <text evidence="2">The sequence shown here is derived from an EMBL/GenBank/DDBJ whole genome shotgun (WGS) entry which is preliminary data.</text>
</comment>